<keyword evidence="3" id="KW-0695">RNA-directed DNA polymerase</keyword>
<sequence>MATKLNILTKRAKENPKLRFTSLVHLLNEDSLLECLGELKKDKSPGIDGVRLEEYEVNKDANIKGLVDRMKLWKYRPQPTRRAYIPKTDGNMRPLGIPTIEDKVVQMGIKKILEAIFEVDFLDVSYGFRPNRNCHKALDALDKAVMTKPVNVVVDMDIEKFFDTIDHKWMMKCLEQRIADTNLLRLIGRFLNAGVMEDGKFIETDKGSPQGGILSPVLANIYLHYILDLWFERQVKRQLKGYACLIRYADDFVVCFQNGDEAKEFSEMLRQRLDKFGLKTAKDKSRIIDFGRRAWYKAKQTGGKVSTFDFLGFTHYCDKTRRGKFKLGRKTASSKFRQKMKAANLWLKGVRNLVELREWWRILGKKIIGHYNYYGVSGNMTQIRKFYQRILSLVYKWINRRSQKKSYNWEQFCRFLKYNPLPRPKIYHLTYTLSSY</sequence>
<reference evidence="3 4" key="1">
    <citation type="submission" date="2017-09" db="EMBL/GenBank/DDBJ databases">
        <title>Depth-based differentiation of microbial function through sediment-hosted aquifers and enrichment of novel symbionts in the deep terrestrial subsurface.</title>
        <authorList>
            <person name="Probst A.J."/>
            <person name="Ladd B."/>
            <person name="Jarett J.K."/>
            <person name="Geller-Mcgrath D.E."/>
            <person name="Sieber C.M."/>
            <person name="Emerson J.B."/>
            <person name="Anantharaman K."/>
            <person name="Thomas B.C."/>
            <person name="Malmstrom R."/>
            <person name="Stieglmeier M."/>
            <person name="Klingl A."/>
            <person name="Woyke T."/>
            <person name="Ryan C.M."/>
            <person name="Banfield J.F."/>
        </authorList>
    </citation>
    <scope>NUCLEOTIDE SEQUENCE [LARGE SCALE GENOMIC DNA]</scope>
    <source>
        <strain evidence="3">CG12_big_fil_rev_8_21_14_0_65_43_15</strain>
    </source>
</reference>
<dbReference type="GO" id="GO:0003964">
    <property type="term" value="F:RNA-directed DNA polymerase activity"/>
    <property type="evidence" value="ECO:0007669"/>
    <property type="project" value="UniProtKB-KW"/>
</dbReference>
<protein>
    <submittedName>
        <fullName evidence="3">Group II intron reverse transcriptase/maturase</fullName>
    </submittedName>
</protein>
<comment type="caution">
    <text evidence="3">The sequence shown here is derived from an EMBL/GenBank/DDBJ whole genome shotgun (WGS) entry which is preliminary data.</text>
</comment>
<proteinExistence type="inferred from homology"/>
<dbReference type="PROSITE" id="PS50878">
    <property type="entry name" value="RT_POL"/>
    <property type="match status" value="1"/>
</dbReference>
<dbReference type="PANTHER" id="PTHR34047:SF8">
    <property type="entry name" value="PROTEIN YKFC"/>
    <property type="match status" value="1"/>
</dbReference>
<dbReference type="InterPro" id="IPR043502">
    <property type="entry name" value="DNA/RNA_pol_sf"/>
</dbReference>
<feature type="domain" description="Reverse transcriptase" evidence="2">
    <location>
        <begin position="66"/>
        <end position="315"/>
    </location>
</feature>
<evidence type="ECO:0000256" key="1">
    <source>
        <dbReference type="ARBA" id="ARBA00034120"/>
    </source>
</evidence>
<dbReference type="NCBIfam" id="TIGR04416">
    <property type="entry name" value="group_II_RT_mat"/>
    <property type="match status" value="1"/>
</dbReference>
<organism evidence="3 4">
    <name type="scientific">Candidatus Taenaricola geysiri</name>
    <dbReference type="NCBI Taxonomy" id="1974752"/>
    <lineage>
        <taxon>Bacteria</taxon>
        <taxon>Pseudomonadati</taxon>
        <taxon>Candidatus Omnitrophota</taxon>
        <taxon>Candidatus Taenaricola</taxon>
    </lineage>
</organism>
<accession>A0A2J0LFL9</accession>
<name>A0A2J0LFL9_9BACT</name>
<dbReference type="InterPro" id="IPR030931">
    <property type="entry name" value="Group_II_RT_mat"/>
</dbReference>
<dbReference type="AlphaFoldDB" id="A0A2J0LFL9"/>
<dbReference type="Pfam" id="PF00078">
    <property type="entry name" value="RVT_1"/>
    <property type="match status" value="1"/>
</dbReference>
<keyword evidence="3" id="KW-0808">Transferase</keyword>
<dbReference type="CDD" id="cd01651">
    <property type="entry name" value="RT_G2_intron"/>
    <property type="match status" value="1"/>
</dbReference>
<dbReference type="SUPFAM" id="SSF56672">
    <property type="entry name" value="DNA/RNA polymerases"/>
    <property type="match status" value="1"/>
</dbReference>
<dbReference type="PANTHER" id="PTHR34047">
    <property type="entry name" value="NUCLEAR INTRON MATURASE 1, MITOCHONDRIAL-RELATED"/>
    <property type="match status" value="1"/>
</dbReference>
<evidence type="ECO:0000259" key="2">
    <source>
        <dbReference type="PROSITE" id="PS50878"/>
    </source>
</evidence>
<comment type="similarity">
    <text evidence="1">Belongs to the bacterial reverse transcriptase family.</text>
</comment>
<gene>
    <name evidence="3" type="primary">ltrA</name>
    <name evidence="3" type="ORF">COW11_02240</name>
</gene>
<dbReference type="EMBL" id="PFGP01000044">
    <property type="protein sequence ID" value="PIW66642.1"/>
    <property type="molecule type" value="Genomic_DNA"/>
</dbReference>
<keyword evidence="3" id="KW-0548">Nucleotidyltransferase</keyword>
<evidence type="ECO:0000313" key="4">
    <source>
        <dbReference type="Proteomes" id="UP000231267"/>
    </source>
</evidence>
<dbReference type="InterPro" id="IPR000477">
    <property type="entry name" value="RT_dom"/>
</dbReference>
<dbReference type="Proteomes" id="UP000231267">
    <property type="component" value="Unassembled WGS sequence"/>
</dbReference>
<dbReference type="InterPro" id="IPR051083">
    <property type="entry name" value="GrpII_Intron_Splice-Mob/Def"/>
</dbReference>
<evidence type="ECO:0000313" key="3">
    <source>
        <dbReference type="EMBL" id="PIW66642.1"/>
    </source>
</evidence>